<dbReference type="Proteomes" id="UP000724672">
    <property type="component" value="Unassembled WGS sequence"/>
</dbReference>
<evidence type="ECO:0000313" key="2">
    <source>
        <dbReference type="EMBL" id="MBS4537939.1"/>
    </source>
</evidence>
<comment type="caution">
    <text evidence="2">The sequence shown here is derived from an EMBL/GenBank/DDBJ whole genome shotgun (WGS) entry which is preliminary data.</text>
</comment>
<feature type="region of interest" description="Disordered" evidence="1">
    <location>
        <begin position="34"/>
        <end position="60"/>
    </location>
</feature>
<organism evidence="2 3">
    <name type="scientific">Anaeromonas frigoriresistens</name>
    <dbReference type="NCBI Taxonomy" id="2683708"/>
    <lineage>
        <taxon>Bacteria</taxon>
        <taxon>Bacillati</taxon>
        <taxon>Bacillota</taxon>
        <taxon>Tissierellia</taxon>
        <taxon>Tissierellales</taxon>
        <taxon>Thermohalobacteraceae</taxon>
        <taxon>Anaeromonas</taxon>
    </lineage>
</organism>
<feature type="compositionally biased region" description="Low complexity" evidence="1">
    <location>
        <begin position="35"/>
        <end position="44"/>
    </location>
</feature>
<protein>
    <submittedName>
        <fullName evidence="2">Uncharacterized protein</fullName>
    </submittedName>
</protein>
<accession>A0A942Z8F6</accession>
<dbReference type="EMBL" id="WSFT01000024">
    <property type="protein sequence ID" value="MBS4537939.1"/>
    <property type="molecule type" value="Genomic_DNA"/>
</dbReference>
<reference evidence="2" key="1">
    <citation type="submission" date="2019-12" db="EMBL/GenBank/DDBJ databases">
        <title>Clostridiaceae gen. nov. sp. nov., isolated from sediment in Xinjiang, China.</title>
        <authorList>
            <person name="Zhang R."/>
        </authorList>
    </citation>
    <scope>NUCLEOTIDE SEQUENCE</scope>
    <source>
        <strain evidence="2">D2Q-11</strain>
    </source>
</reference>
<name>A0A942Z8F6_9FIRM</name>
<evidence type="ECO:0000256" key="1">
    <source>
        <dbReference type="SAM" id="MobiDB-lite"/>
    </source>
</evidence>
<dbReference type="AlphaFoldDB" id="A0A942Z8F6"/>
<sequence>MKLIFLILLIIPVGFFQLIILSDIINTSKALGKANTNTNRTNTTPGYYATETSKRKRAHV</sequence>
<dbReference type="RefSeq" id="WP_203365868.1">
    <property type="nucleotide sequence ID" value="NZ_WSFT01000024.1"/>
</dbReference>
<keyword evidence="3" id="KW-1185">Reference proteome</keyword>
<evidence type="ECO:0000313" key="3">
    <source>
        <dbReference type="Proteomes" id="UP000724672"/>
    </source>
</evidence>
<gene>
    <name evidence="2" type="ORF">GOQ27_05665</name>
</gene>
<proteinExistence type="predicted"/>